<name>A0A382H0L0_9ZZZZ</name>
<accession>A0A382H0L0</accession>
<proteinExistence type="predicted"/>
<evidence type="ECO:0000313" key="1">
    <source>
        <dbReference type="EMBL" id="SVB80675.1"/>
    </source>
</evidence>
<sequence>MKAKKKMLFPRDSGPGVPEAIPQILQRISGKLEVRNIETLWIFPPLMNRRKEWGLIAASCFTEEDSRLLYTARYTAHREGVNVSLDVEISEEGSAPIDSLARVMIGVVKRSQIDLGSPNTYMIDGESEKFETLLKALEAELTEVGEP</sequence>
<protein>
    <submittedName>
        <fullName evidence="1">Uncharacterized protein</fullName>
    </submittedName>
</protein>
<gene>
    <name evidence="1" type="ORF">METZ01_LOCUS233529</name>
</gene>
<dbReference type="EMBL" id="UINC01058426">
    <property type="protein sequence ID" value="SVB80675.1"/>
    <property type="molecule type" value="Genomic_DNA"/>
</dbReference>
<reference evidence="1" key="1">
    <citation type="submission" date="2018-05" db="EMBL/GenBank/DDBJ databases">
        <authorList>
            <person name="Lanie J.A."/>
            <person name="Ng W.-L."/>
            <person name="Kazmierczak K.M."/>
            <person name="Andrzejewski T.M."/>
            <person name="Davidsen T.M."/>
            <person name="Wayne K.J."/>
            <person name="Tettelin H."/>
            <person name="Glass J.I."/>
            <person name="Rusch D."/>
            <person name="Podicherti R."/>
            <person name="Tsui H.-C.T."/>
            <person name="Winkler M.E."/>
        </authorList>
    </citation>
    <scope>NUCLEOTIDE SEQUENCE</scope>
</reference>
<dbReference type="AlphaFoldDB" id="A0A382H0L0"/>
<organism evidence="1">
    <name type="scientific">marine metagenome</name>
    <dbReference type="NCBI Taxonomy" id="408172"/>
    <lineage>
        <taxon>unclassified sequences</taxon>
        <taxon>metagenomes</taxon>
        <taxon>ecological metagenomes</taxon>
    </lineage>
</organism>